<dbReference type="PROSITE" id="PS50943">
    <property type="entry name" value="HTH_CROC1"/>
    <property type="match status" value="1"/>
</dbReference>
<dbReference type="SUPFAM" id="SSF47413">
    <property type="entry name" value="lambda repressor-like DNA-binding domains"/>
    <property type="match status" value="1"/>
</dbReference>
<dbReference type="InterPro" id="IPR001387">
    <property type="entry name" value="Cro/C1-type_HTH"/>
</dbReference>
<accession>A0ABX3S6U6</accession>
<dbReference type="SMART" id="SM00530">
    <property type="entry name" value="HTH_XRE"/>
    <property type="match status" value="1"/>
</dbReference>
<dbReference type="CDD" id="cd00093">
    <property type="entry name" value="HTH_XRE"/>
    <property type="match status" value="1"/>
</dbReference>
<feature type="domain" description="HTH cro/C1-type" evidence="1">
    <location>
        <begin position="14"/>
        <end position="68"/>
    </location>
</feature>
<evidence type="ECO:0000313" key="3">
    <source>
        <dbReference type="Proteomes" id="UP000192293"/>
    </source>
</evidence>
<protein>
    <submittedName>
        <fullName evidence="2">Transcriptional regulator</fullName>
    </submittedName>
</protein>
<proteinExistence type="predicted"/>
<dbReference type="InterPro" id="IPR010982">
    <property type="entry name" value="Lambda_DNA-bd_dom_sf"/>
</dbReference>
<dbReference type="EMBL" id="MVHL01000096">
    <property type="protein sequence ID" value="ORA42011.1"/>
    <property type="molecule type" value="Genomic_DNA"/>
</dbReference>
<evidence type="ECO:0000313" key="2">
    <source>
        <dbReference type="EMBL" id="ORA42011.1"/>
    </source>
</evidence>
<gene>
    <name evidence="2" type="ORF">BST19_26685</name>
</gene>
<organism evidence="2 3">
    <name type="scientific">Mycobacterium bouchedurhonense</name>
    <dbReference type="NCBI Taxonomy" id="701041"/>
    <lineage>
        <taxon>Bacteria</taxon>
        <taxon>Bacillati</taxon>
        <taxon>Actinomycetota</taxon>
        <taxon>Actinomycetes</taxon>
        <taxon>Mycobacteriales</taxon>
        <taxon>Mycobacteriaceae</taxon>
        <taxon>Mycobacterium</taxon>
        <taxon>Mycobacterium avium complex (MAC)</taxon>
    </lineage>
</organism>
<sequence>MGYTWSVSTAERILVQAREASGMSQEALARRAHTSRSTLSAYERGRKSPSLDVAARLVSAAGFDIALQPRIQFEQRAVDRGRPVLVPTRLPRLPLNLAFRAVELPFHLNWSDPGRRYELGDRRQRARVYEIVLREGTPDDVLAYVDGALLMDLWDELVLPVAIRRAWEPVVTAGA</sequence>
<comment type="caution">
    <text evidence="2">The sequence shown here is derived from an EMBL/GenBank/DDBJ whole genome shotgun (WGS) entry which is preliminary data.</text>
</comment>
<dbReference type="Pfam" id="PF01381">
    <property type="entry name" value="HTH_3"/>
    <property type="match status" value="1"/>
</dbReference>
<dbReference type="Proteomes" id="UP000192293">
    <property type="component" value="Unassembled WGS sequence"/>
</dbReference>
<name>A0ABX3S6U6_MYCBC</name>
<evidence type="ECO:0000259" key="1">
    <source>
        <dbReference type="PROSITE" id="PS50943"/>
    </source>
</evidence>
<dbReference type="Gene3D" id="1.10.260.40">
    <property type="entry name" value="lambda repressor-like DNA-binding domains"/>
    <property type="match status" value="1"/>
</dbReference>
<reference evidence="2 3" key="1">
    <citation type="submission" date="2017-02" db="EMBL/GenBank/DDBJ databases">
        <title>The new phylogeny of genus Mycobacterium.</title>
        <authorList>
            <person name="Tortoli E."/>
            <person name="Trovato A."/>
            <person name="Cirillo D.M."/>
        </authorList>
    </citation>
    <scope>NUCLEOTIDE SEQUENCE [LARGE SCALE GENOMIC DNA]</scope>
    <source>
        <strain evidence="2 3">DSM 45439</strain>
    </source>
</reference>
<keyword evidence="3" id="KW-1185">Reference proteome</keyword>